<reference evidence="2" key="1">
    <citation type="journal article" date="2010" name="PLoS ONE">
        <title>Inheritance of DNA transferred from American trypanosomes to human hosts.</title>
        <authorList>
            <person name="Hecht M.M."/>
            <person name="Nitz N."/>
            <person name="Araujo P.F."/>
            <person name="Sousa A.O."/>
            <person name="Rosa A.D.E. .C."/>
            <person name="Gomes D.A."/>
            <person name="Leonardecz E."/>
            <person name="Teixeira A.R."/>
        </authorList>
    </citation>
    <scope>NUCLEOTIDE SEQUENCE</scope>
    <source>
        <strain evidence="2">1459_46</strain>
    </source>
</reference>
<keyword evidence="1" id="KW-0812">Transmembrane</keyword>
<feature type="non-terminal residue" evidence="2">
    <location>
        <position position="30"/>
    </location>
</feature>
<name>C6GLV6_HUMAN</name>
<proteinExistence type="predicted"/>
<accession>C6GLV6</accession>
<keyword evidence="1" id="KW-1133">Transmembrane helix</keyword>
<dbReference type="AlphaFoldDB" id="C6GLV6"/>
<dbReference type="EMBL" id="FM207359">
    <property type="protein sequence ID" value="CAR63131.1"/>
    <property type="molecule type" value="Genomic_DNA"/>
</dbReference>
<protein>
    <submittedName>
        <fullName evidence="2">Uncharacterized protein</fullName>
    </submittedName>
</protein>
<evidence type="ECO:0000313" key="2">
    <source>
        <dbReference type="EMBL" id="CAR63131.1"/>
    </source>
</evidence>
<organism evidence="2">
    <name type="scientific">Homo sapiens</name>
    <name type="common">Human</name>
    <dbReference type="NCBI Taxonomy" id="9606"/>
    <lineage>
        <taxon>Eukaryota</taxon>
        <taxon>Metazoa</taxon>
        <taxon>Chordata</taxon>
        <taxon>Craniata</taxon>
        <taxon>Vertebrata</taxon>
        <taxon>Euteleostomi</taxon>
        <taxon>Mammalia</taxon>
        <taxon>Eutheria</taxon>
        <taxon>Euarchontoglires</taxon>
        <taxon>Primates</taxon>
        <taxon>Haplorrhini</taxon>
        <taxon>Catarrhini</taxon>
        <taxon>Hominidae</taxon>
        <taxon>Homo</taxon>
    </lineage>
</organism>
<evidence type="ECO:0000256" key="1">
    <source>
        <dbReference type="SAM" id="Phobius"/>
    </source>
</evidence>
<keyword evidence="1" id="KW-0472">Membrane</keyword>
<sequence>MHLTRTLYGYQSLLLVYSKIQLFLFLVLGG</sequence>
<feature type="transmembrane region" description="Helical" evidence="1">
    <location>
        <begin position="7"/>
        <end position="28"/>
    </location>
</feature>